<organism evidence="1 2">
    <name type="scientific">Inhella gelatinilytica</name>
    <dbReference type="NCBI Taxonomy" id="2795030"/>
    <lineage>
        <taxon>Bacteria</taxon>
        <taxon>Pseudomonadati</taxon>
        <taxon>Pseudomonadota</taxon>
        <taxon>Betaproteobacteria</taxon>
        <taxon>Burkholderiales</taxon>
        <taxon>Sphaerotilaceae</taxon>
        <taxon>Inhella</taxon>
    </lineage>
</organism>
<evidence type="ECO:0000313" key="1">
    <source>
        <dbReference type="EMBL" id="MBH9551635.1"/>
    </source>
</evidence>
<dbReference type="AlphaFoldDB" id="A0A931IS24"/>
<reference evidence="1" key="1">
    <citation type="submission" date="2020-12" db="EMBL/GenBank/DDBJ databases">
        <title>The genome sequence of Inhella sp. 4Y17.</title>
        <authorList>
            <person name="Liu Y."/>
        </authorList>
    </citation>
    <scope>NUCLEOTIDE SEQUENCE</scope>
    <source>
        <strain evidence="1">4Y10</strain>
    </source>
</reference>
<dbReference type="Proteomes" id="UP000620139">
    <property type="component" value="Unassembled WGS sequence"/>
</dbReference>
<dbReference type="InterPro" id="IPR045445">
    <property type="entry name" value="DUF6502"/>
</dbReference>
<sequence length="287" mass="31837">MHPTAREQSLYIATLLLRPLIRILVRKGVELGELTELSKRVYVEQAVQLLEQEGRRVTDAAVSTLTGVHRKDVKRIGSEAPLFQSERRRKSLLDATLSLWSGDVRFIDGRGAPRPLERRSQVREAQLPTFEDLIEEVSKGVPPRALLEAWLQQGAVVLDDAGRVCWAQHERVEGEDMQVMARSARLSADRLHAAWDNLLGRNPAHALYYVRAEGLLAEDVAPLNALVARWGRRFAQRVNRLVTLAQTRGREAGGDQRFSFGIQSYAVAVDAPDAALSEAAAPSDPAA</sequence>
<dbReference type="RefSeq" id="WP_198099239.1">
    <property type="nucleotide sequence ID" value="NZ_JAEDAL010000001.1"/>
</dbReference>
<dbReference type="Pfam" id="PF20112">
    <property type="entry name" value="DUF6502"/>
    <property type="match status" value="1"/>
</dbReference>
<comment type="caution">
    <text evidence="1">The sequence shown here is derived from an EMBL/GenBank/DDBJ whole genome shotgun (WGS) entry which is preliminary data.</text>
</comment>
<proteinExistence type="predicted"/>
<accession>A0A931IS24</accession>
<dbReference type="EMBL" id="JAEDAL010000001">
    <property type="protein sequence ID" value="MBH9551635.1"/>
    <property type="molecule type" value="Genomic_DNA"/>
</dbReference>
<name>A0A931IS24_9BURK</name>
<protein>
    <submittedName>
        <fullName evidence="1">Uncharacterized protein</fullName>
    </submittedName>
</protein>
<evidence type="ECO:0000313" key="2">
    <source>
        <dbReference type="Proteomes" id="UP000620139"/>
    </source>
</evidence>
<gene>
    <name evidence="1" type="ORF">I7X43_02130</name>
</gene>
<keyword evidence="2" id="KW-1185">Reference proteome</keyword>